<dbReference type="Gene3D" id="1.20.1260.10">
    <property type="match status" value="1"/>
</dbReference>
<organism evidence="2 3">
    <name type="scientific">Prosthecomicrobium pneumaticum</name>
    <dbReference type="NCBI Taxonomy" id="81895"/>
    <lineage>
        <taxon>Bacteria</taxon>
        <taxon>Pseudomonadati</taxon>
        <taxon>Pseudomonadota</taxon>
        <taxon>Alphaproteobacteria</taxon>
        <taxon>Hyphomicrobiales</taxon>
        <taxon>Kaistiaceae</taxon>
        <taxon>Prosthecomicrobium</taxon>
    </lineage>
</organism>
<name>A0A7W9L1T5_9HYPH</name>
<comment type="caution">
    <text evidence="2">The sequence shown here is derived from an EMBL/GenBank/DDBJ whole genome shotgun (WGS) entry which is preliminary data.</text>
</comment>
<proteinExistence type="predicted"/>
<dbReference type="PANTHER" id="PTHR30565">
    <property type="entry name" value="PROTEIN YCIF"/>
    <property type="match status" value="1"/>
</dbReference>
<evidence type="ECO:0000313" key="3">
    <source>
        <dbReference type="Proteomes" id="UP000523821"/>
    </source>
</evidence>
<evidence type="ECO:0000313" key="2">
    <source>
        <dbReference type="EMBL" id="MBB5752962.1"/>
    </source>
</evidence>
<dbReference type="InterPro" id="IPR009078">
    <property type="entry name" value="Ferritin-like_SF"/>
</dbReference>
<dbReference type="Pfam" id="PF05974">
    <property type="entry name" value="DUF892"/>
    <property type="match status" value="1"/>
</dbReference>
<accession>A0A7W9L1T5</accession>
<protein>
    <submittedName>
        <fullName evidence="2">Ferritin-like metal-binding protein YciE</fullName>
    </submittedName>
</protein>
<keyword evidence="1" id="KW-0175">Coiled coil</keyword>
<dbReference type="InterPro" id="IPR012347">
    <property type="entry name" value="Ferritin-like"/>
</dbReference>
<dbReference type="CDD" id="cd07909">
    <property type="entry name" value="YciF"/>
    <property type="match status" value="1"/>
</dbReference>
<dbReference type="InterPro" id="IPR047114">
    <property type="entry name" value="YciF"/>
</dbReference>
<dbReference type="EMBL" id="JACHOO010000003">
    <property type="protein sequence ID" value="MBB5752962.1"/>
    <property type="molecule type" value="Genomic_DNA"/>
</dbReference>
<dbReference type="SUPFAM" id="SSF47240">
    <property type="entry name" value="Ferritin-like"/>
    <property type="match status" value="1"/>
</dbReference>
<keyword evidence="3" id="KW-1185">Reference proteome</keyword>
<gene>
    <name evidence="2" type="ORF">GGQ63_002016</name>
</gene>
<evidence type="ECO:0000256" key="1">
    <source>
        <dbReference type="SAM" id="Coils"/>
    </source>
</evidence>
<dbReference type="InterPro" id="IPR010287">
    <property type="entry name" value="DUF892_YciF-like"/>
</dbReference>
<sequence length="167" mass="18474">MKDLNELFVHMLKDVLYAERAILKNLPKMAKKADSDELRQAFENHVQETEGQVERLEQIFEQLGKAPRAVTCDAMVGLVEEAKSVMEEAKDPDVLDAGILAAAQAVEHYEIARYGTLLAWAKQLGLKDAVPLLEQTLEEEKNADVLLTKLATGKLNKEAMGGRSKAA</sequence>
<feature type="coiled-coil region" evidence="1">
    <location>
        <begin position="39"/>
        <end position="66"/>
    </location>
</feature>
<dbReference type="RefSeq" id="WP_183855224.1">
    <property type="nucleotide sequence ID" value="NZ_JACHOO010000003.1"/>
</dbReference>
<dbReference type="PANTHER" id="PTHR30565:SF9">
    <property type="entry name" value="PROTEIN YCIF"/>
    <property type="match status" value="1"/>
</dbReference>
<dbReference type="Proteomes" id="UP000523821">
    <property type="component" value="Unassembled WGS sequence"/>
</dbReference>
<reference evidence="2 3" key="1">
    <citation type="submission" date="2020-08" db="EMBL/GenBank/DDBJ databases">
        <title>Genomic Encyclopedia of Type Strains, Phase IV (KMG-IV): sequencing the most valuable type-strain genomes for metagenomic binning, comparative biology and taxonomic classification.</title>
        <authorList>
            <person name="Goeker M."/>
        </authorList>
    </citation>
    <scope>NUCLEOTIDE SEQUENCE [LARGE SCALE GENOMIC DNA]</scope>
    <source>
        <strain evidence="2 3">DSM 16268</strain>
    </source>
</reference>
<dbReference type="AlphaFoldDB" id="A0A7W9L1T5"/>